<dbReference type="GO" id="GO:0005886">
    <property type="term" value="C:plasma membrane"/>
    <property type="evidence" value="ECO:0007669"/>
    <property type="project" value="TreeGrafter"/>
</dbReference>
<dbReference type="PANTHER" id="PTHR10502:SF102">
    <property type="entry name" value="ANNEXIN B11"/>
    <property type="match status" value="1"/>
</dbReference>
<dbReference type="Proteomes" id="UP000267096">
    <property type="component" value="Unassembled WGS sequence"/>
</dbReference>
<dbReference type="GO" id="GO:0012506">
    <property type="term" value="C:vesicle membrane"/>
    <property type="evidence" value="ECO:0007669"/>
    <property type="project" value="TreeGrafter"/>
</dbReference>
<dbReference type="AlphaFoldDB" id="A0A0M3KAW7"/>
<name>A0A0M3KAW7_ANISI</name>
<keyword evidence="3" id="KW-0041">Annexin</keyword>
<dbReference type="EMBL" id="UYRR01034215">
    <property type="protein sequence ID" value="VDK60588.1"/>
    <property type="molecule type" value="Genomic_DNA"/>
</dbReference>
<sequence length="67" mass="7770">MFSRANFWQLKRVFSEYISMTGETISDGIKRVFSGDAEVAYLALVAFIENKERYFAKQLYAAMEVKC</sequence>
<protein>
    <submittedName>
        <fullName evidence="6">tRNA-synt_1g domain-containing protein</fullName>
    </submittedName>
</protein>
<dbReference type="GO" id="GO:0005737">
    <property type="term" value="C:cytoplasm"/>
    <property type="evidence" value="ECO:0007669"/>
    <property type="project" value="TreeGrafter"/>
</dbReference>
<comment type="similarity">
    <text evidence="1">Belongs to the annexin family.</text>
</comment>
<reference evidence="6" key="1">
    <citation type="submission" date="2017-02" db="UniProtKB">
        <authorList>
            <consortium name="WormBaseParasite"/>
        </authorList>
    </citation>
    <scope>IDENTIFICATION</scope>
</reference>
<gene>
    <name evidence="4" type="ORF">ASIM_LOCUS17515</name>
</gene>
<evidence type="ECO:0000256" key="3">
    <source>
        <dbReference type="ARBA" id="ARBA00023216"/>
    </source>
</evidence>
<evidence type="ECO:0000313" key="5">
    <source>
        <dbReference type="Proteomes" id="UP000267096"/>
    </source>
</evidence>
<proteinExistence type="inferred from homology"/>
<dbReference type="SUPFAM" id="SSF47874">
    <property type="entry name" value="Annexin"/>
    <property type="match status" value="1"/>
</dbReference>
<dbReference type="GO" id="GO:0005634">
    <property type="term" value="C:nucleus"/>
    <property type="evidence" value="ECO:0007669"/>
    <property type="project" value="TreeGrafter"/>
</dbReference>
<dbReference type="InterPro" id="IPR018502">
    <property type="entry name" value="Annexin_repeat"/>
</dbReference>
<keyword evidence="2" id="KW-0677">Repeat</keyword>
<dbReference type="GO" id="GO:0005509">
    <property type="term" value="F:calcium ion binding"/>
    <property type="evidence" value="ECO:0007669"/>
    <property type="project" value="InterPro"/>
</dbReference>
<reference evidence="4 5" key="2">
    <citation type="submission" date="2018-11" db="EMBL/GenBank/DDBJ databases">
        <authorList>
            <consortium name="Pathogen Informatics"/>
        </authorList>
    </citation>
    <scope>NUCLEOTIDE SEQUENCE [LARGE SCALE GENOMIC DNA]</scope>
</reference>
<accession>A0A0M3KAW7</accession>
<dbReference type="OrthoDB" id="37886at2759"/>
<evidence type="ECO:0000313" key="6">
    <source>
        <dbReference type="WBParaSite" id="ASIM_0001811301-mRNA-1"/>
    </source>
</evidence>
<organism evidence="6">
    <name type="scientific">Anisakis simplex</name>
    <name type="common">Herring worm</name>
    <dbReference type="NCBI Taxonomy" id="6269"/>
    <lineage>
        <taxon>Eukaryota</taxon>
        <taxon>Metazoa</taxon>
        <taxon>Ecdysozoa</taxon>
        <taxon>Nematoda</taxon>
        <taxon>Chromadorea</taxon>
        <taxon>Rhabditida</taxon>
        <taxon>Spirurina</taxon>
        <taxon>Ascaridomorpha</taxon>
        <taxon>Ascaridoidea</taxon>
        <taxon>Anisakidae</taxon>
        <taxon>Anisakis</taxon>
        <taxon>Anisakis simplex complex</taxon>
    </lineage>
</organism>
<evidence type="ECO:0000256" key="2">
    <source>
        <dbReference type="ARBA" id="ARBA00022737"/>
    </source>
</evidence>
<evidence type="ECO:0000313" key="4">
    <source>
        <dbReference type="EMBL" id="VDK60588.1"/>
    </source>
</evidence>
<dbReference type="WBParaSite" id="ASIM_0001811301-mRNA-1">
    <property type="protein sequence ID" value="ASIM_0001811301-mRNA-1"/>
    <property type="gene ID" value="ASIM_0001811301"/>
</dbReference>
<evidence type="ECO:0000256" key="1">
    <source>
        <dbReference type="ARBA" id="ARBA00007831"/>
    </source>
</evidence>
<dbReference type="GO" id="GO:0005544">
    <property type="term" value="F:calcium-dependent phospholipid binding"/>
    <property type="evidence" value="ECO:0007669"/>
    <property type="project" value="InterPro"/>
</dbReference>
<dbReference type="Gene3D" id="1.10.220.10">
    <property type="entry name" value="Annexin"/>
    <property type="match status" value="1"/>
</dbReference>
<keyword evidence="5" id="KW-1185">Reference proteome</keyword>
<dbReference type="PANTHER" id="PTHR10502">
    <property type="entry name" value="ANNEXIN"/>
    <property type="match status" value="1"/>
</dbReference>
<dbReference type="InterPro" id="IPR037104">
    <property type="entry name" value="Annexin_sf"/>
</dbReference>
<dbReference type="GO" id="GO:0001786">
    <property type="term" value="F:phosphatidylserine binding"/>
    <property type="evidence" value="ECO:0007669"/>
    <property type="project" value="TreeGrafter"/>
</dbReference>
<dbReference type="Pfam" id="PF00191">
    <property type="entry name" value="Annexin"/>
    <property type="match status" value="1"/>
</dbReference>